<dbReference type="PRINTS" id="PR00260">
    <property type="entry name" value="CHEMTRNSDUCR"/>
</dbReference>
<feature type="domain" description="HAMP" evidence="13">
    <location>
        <begin position="212"/>
        <end position="265"/>
    </location>
</feature>
<feature type="domain" description="T-SNARE coiled-coil homology" evidence="12">
    <location>
        <begin position="458"/>
        <end position="520"/>
    </location>
</feature>
<proteinExistence type="inferred from homology"/>
<keyword evidence="7 9" id="KW-0807">Transducer</keyword>
<dbReference type="InterPro" id="IPR000727">
    <property type="entry name" value="T_SNARE_dom"/>
</dbReference>
<dbReference type="InterPro" id="IPR004089">
    <property type="entry name" value="MCPsignal_dom"/>
</dbReference>
<sequence length="562" mass="59909">MSISNWRFRAKILLIVVLSLLGMATIIAVNLANLHDELMTARKVKTQHVVETAHSVISHYVKLAKSGQMTTEAAQAAAIDAIKNMRYSGTEYFWINSLAGKMVVHPIRPDMQGQDLMGLKDPAGKNFFASMIEVVNKDKAGFVDYLWPKPGFDKPVPKLSYVKGIDEWAWLVGSGIYIDDVDTAFRAEVVQIGGIVAGVVFIVLLVSWWIGKNVVDGMHNVTGGIRKLAEGDTAVEIRGADRGDEIGDLVRAAEIFREHSLTMERMSAERAENRRQAEVERRSTLSGLADELERGVKSTVVMVSDSANRMQTTANGMAGSIDHASRESQAVAAAAQQTSSNVETVAAAAEELSSSIRGIGAQVMESAHIAKEAVDAANRTDSVVRGLSEAADRIGEVVRLINDIAGQTNLLALNATIEAARAGEAGKGFAVVANEVKHLASQTARATEEIGQQIASIQSTTADAVGAIESIGKTIGRMDEIAGSIADAVEQQGAATQEIARNVHEAADGAEEVSRHISSISRTASEAGVAARELLEAAAELAGESETLRSGVDRFLGEVRAM</sequence>
<dbReference type="InterPro" id="IPR004090">
    <property type="entry name" value="Chemotax_Me-accpt_rcpt"/>
</dbReference>
<dbReference type="Pfam" id="PF08269">
    <property type="entry name" value="dCache_2"/>
    <property type="match status" value="1"/>
</dbReference>
<feature type="transmembrane region" description="Helical" evidence="10">
    <location>
        <begin position="189"/>
        <end position="210"/>
    </location>
</feature>
<dbReference type="GO" id="GO:0004888">
    <property type="term" value="F:transmembrane signaling receptor activity"/>
    <property type="evidence" value="ECO:0007669"/>
    <property type="project" value="InterPro"/>
</dbReference>
<dbReference type="Gene3D" id="1.10.287.950">
    <property type="entry name" value="Methyl-accepting chemotaxis protein"/>
    <property type="match status" value="1"/>
</dbReference>
<evidence type="ECO:0000259" key="11">
    <source>
        <dbReference type="PROSITE" id="PS50111"/>
    </source>
</evidence>
<gene>
    <name evidence="14" type="ORF">CCC_02227</name>
</gene>
<dbReference type="SMART" id="SM01049">
    <property type="entry name" value="Cache_2"/>
    <property type="match status" value="1"/>
</dbReference>
<evidence type="ECO:0000313" key="15">
    <source>
        <dbReference type="Proteomes" id="UP000031971"/>
    </source>
</evidence>
<dbReference type="SMART" id="SM00283">
    <property type="entry name" value="MA"/>
    <property type="match status" value="1"/>
</dbReference>
<keyword evidence="6 10" id="KW-0472">Membrane</keyword>
<evidence type="ECO:0000259" key="13">
    <source>
        <dbReference type="PROSITE" id="PS50885"/>
    </source>
</evidence>
<protein>
    <recommendedName>
        <fullName evidence="16">Methyl-accepting chemotaxis protein</fullName>
    </recommendedName>
</protein>
<dbReference type="Gene3D" id="6.10.340.10">
    <property type="match status" value="1"/>
</dbReference>
<evidence type="ECO:0000256" key="3">
    <source>
        <dbReference type="ARBA" id="ARBA00022519"/>
    </source>
</evidence>
<comment type="caution">
    <text evidence="14">The sequence shown here is derived from an EMBL/GenBank/DDBJ whole genome shotgun (WGS) entry which is preliminary data.</text>
</comment>
<evidence type="ECO:0000256" key="9">
    <source>
        <dbReference type="PROSITE-ProRule" id="PRU00284"/>
    </source>
</evidence>
<keyword evidence="4 10" id="KW-0812">Transmembrane</keyword>
<evidence type="ECO:0000256" key="1">
    <source>
        <dbReference type="ARBA" id="ARBA00004429"/>
    </source>
</evidence>
<evidence type="ECO:0000256" key="5">
    <source>
        <dbReference type="ARBA" id="ARBA00022989"/>
    </source>
</evidence>
<dbReference type="InterPro" id="IPR003660">
    <property type="entry name" value="HAMP_dom"/>
</dbReference>
<dbReference type="PANTHER" id="PTHR32089">
    <property type="entry name" value="METHYL-ACCEPTING CHEMOTAXIS PROTEIN MCPB"/>
    <property type="match status" value="1"/>
</dbReference>
<dbReference type="EMBL" id="JXSL01000027">
    <property type="protein sequence ID" value="KIL98777.1"/>
    <property type="molecule type" value="Genomic_DNA"/>
</dbReference>
<evidence type="ECO:0000256" key="8">
    <source>
        <dbReference type="ARBA" id="ARBA00029447"/>
    </source>
</evidence>
<keyword evidence="5 10" id="KW-1133">Transmembrane helix</keyword>
<name>A0A0C2UBA4_PARME</name>
<comment type="subcellular location">
    <subcellularLocation>
        <location evidence="1">Cell inner membrane</location>
        <topology evidence="1">Multi-pass membrane protein</topology>
    </subcellularLocation>
</comment>
<reference evidence="14 15" key="1">
    <citation type="submission" date="2015-01" db="EMBL/GenBank/DDBJ databases">
        <title>Genome Sequence of Magnetospirillum magnetotacticum Strain MS-1.</title>
        <authorList>
            <person name="Marinov G.K."/>
            <person name="Smalley M.D."/>
            <person name="DeSalvo G."/>
        </authorList>
    </citation>
    <scope>NUCLEOTIDE SEQUENCE [LARGE SCALE GENOMIC DNA]</scope>
    <source>
        <strain evidence="14 15">MS-1</strain>
    </source>
</reference>
<evidence type="ECO:0000256" key="4">
    <source>
        <dbReference type="ARBA" id="ARBA00022692"/>
    </source>
</evidence>
<comment type="similarity">
    <text evidence="8">Belongs to the methyl-accepting chemotaxis (MCP) protein family.</text>
</comment>
<dbReference type="Pfam" id="PF00015">
    <property type="entry name" value="MCPsignal"/>
    <property type="match status" value="1"/>
</dbReference>
<dbReference type="InterPro" id="IPR033480">
    <property type="entry name" value="sCache_2"/>
</dbReference>
<accession>A0A0C2UBA4</accession>
<evidence type="ECO:0000256" key="6">
    <source>
        <dbReference type="ARBA" id="ARBA00023136"/>
    </source>
</evidence>
<evidence type="ECO:0000313" key="14">
    <source>
        <dbReference type="EMBL" id="KIL98777.1"/>
    </source>
</evidence>
<dbReference type="PROSITE" id="PS50885">
    <property type="entry name" value="HAMP"/>
    <property type="match status" value="1"/>
</dbReference>
<evidence type="ECO:0000256" key="7">
    <source>
        <dbReference type="ARBA" id="ARBA00023224"/>
    </source>
</evidence>
<feature type="domain" description="Methyl-accepting transducer" evidence="11">
    <location>
        <begin position="306"/>
        <end position="542"/>
    </location>
</feature>
<dbReference type="Gene3D" id="3.30.450.20">
    <property type="entry name" value="PAS domain"/>
    <property type="match status" value="1"/>
</dbReference>
<keyword evidence="3" id="KW-0997">Cell inner membrane</keyword>
<dbReference type="GO" id="GO:0005886">
    <property type="term" value="C:plasma membrane"/>
    <property type="evidence" value="ECO:0007669"/>
    <property type="project" value="UniProtKB-SubCell"/>
</dbReference>
<evidence type="ECO:0008006" key="16">
    <source>
        <dbReference type="Google" id="ProtNLM"/>
    </source>
</evidence>
<evidence type="ECO:0000259" key="12">
    <source>
        <dbReference type="PROSITE" id="PS50192"/>
    </source>
</evidence>
<dbReference type="GO" id="GO:0007165">
    <property type="term" value="P:signal transduction"/>
    <property type="evidence" value="ECO:0007669"/>
    <property type="project" value="UniProtKB-KW"/>
</dbReference>
<dbReference type="Proteomes" id="UP000031971">
    <property type="component" value="Unassembled WGS sequence"/>
</dbReference>
<dbReference type="SUPFAM" id="SSF58104">
    <property type="entry name" value="Methyl-accepting chemotaxis protein (MCP) signaling domain"/>
    <property type="match status" value="1"/>
</dbReference>
<dbReference type="InterPro" id="IPR004010">
    <property type="entry name" value="Double_Cache_2"/>
</dbReference>
<dbReference type="PROSITE" id="PS50111">
    <property type="entry name" value="CHEMOTAXIS_TRANSDUC_2"/>
    <property type="match status" value="1"/>
</dbReference>
<organism evidence="14 15">
    <name type="scientific">Paramagnetospirillum magnetotacticum MS-1</name>
    <dbReference type="NCBI Taxonomy" id="272627"/>
    <lineage>
        <taxon>Bacteria</taxon>
        <taxon>Pseudomonadati</taxon>
        <taxon>Pseudomonadota</taxon>
        <taxon>Alphaproteobacteria</taxon>
        <taxon>Rhodospirillales</taxon>
        <taxon>Magnetospirillaceae</taxon>
        <taxon>Paramagnetospirillum</taxon>
    </lineage>
</organism>
<keyword evidence="2" id="KW-1003">Cell membrane</keyword>
<evidence type="ECO:0000256" key="2">
    <source>
        <dbReference type="ARBA" id="ARBA00022475"/>
    </source>
</evidence>
<dbReference type="PROSITE" id="PS50192">
    <property type="entry name" value="T_SNARE"/>
    <property type="match status" value="1"/>
</dbReference>
<dbReference type="Pfam" id="PF00672">
    <property type="entry name" value="HAMP"/>
    <property type="match status" value="1"/>
</dbReference>
<dbReference type="STRING" id="272627.CCC_02227"/>
<dbReference type="GO" id="GO:0006935">
    <property type="term" value="P:chemotaxis"/>
    <property type="evidence" value="ECO:0007669"/>
    <property type="project" value="InterPro"/>
</dbReference>
<feature type="transmembrane region" description="Helical" evidence="10">
    <location>
        <begin position="12"/>
        <end position="32"/>
    </location>
</feature>
<dbReference type="PANTHER" id="PTHR32089:SF112">
    <property type="entry name" value="LYSOZYME-LIKE PROTEIN-RELATED"/>
    <property type="match status" value="1"/>
</dbReference>
<dbReference type="RefSeq" id="WP_041041129.1">
    <property type="nucleotide sequence ID" value="NZ_JXSL01000027.1"/>
</dbReference>
<dbReference type="AlphaFoldDB" id="A0A0C2UBA4"/>
<keyword evidence="15" id="KW-1185">Reference proteome</keyword>
<evidence type="ECO:0000256" key="10">
    <source>
        <dbReference type="SAM" id="Phobius"/>
    </source>
</evidence>